<name>A0A0C3KCK3_9AGAM</name>
<feature type="compositionally biased region" description="Basic and acidic residues" evidence="1">
    <location>
        <begin position="366"/>
        <end position="380"/>
    </location>
</feature>
<dbReference type="Proteomes" id="UP000054248">
    <property type="component" value="Unassembled WGS sequence"/>
</dbReference>
<reference evidence="3" key="2">
    <citation type="submission" date="2015-01" db="EMBL/GenBank/DDBJ databases">
        <title>Evolutionary Origins and Diversification of the Mycorrhizal Mutualists.</title>
        <authorList>
            <consortium name="DOE Joint Genome Institute"/>
            <consortium name="Mycorrhizal Genomics Consortium"/>
            <person name="Kohler A."/>
            <person name="Kuo A."/>
            <person name="Nagy L.G."/>
            <person name="Floudas D."/>
            <person name="Copeland A."/>
            <person name="Barry K.W."/>
            <person name="Cichocki N."/>
            <person name="Veneault-Fourrey C."/>
            <person name="LaButti K."/>
            <person name="Lindquist E.A."/>
            <person name="Lipzen A."/>
            <person name="Lundell T."/>
            <person name="Morin E."/>
            <person name="Murat C."/>
            <person name="Riley R."/>
            <person name="Ohm R."/>
            <person name="Sun H."/>
            <person name="Tunlid A."/>
            <person name="Henrissat B."/>
            <person name="Grigoriev I.V."/>
            <person name="Hibbett D.S."/>
            <person name="Martin F."/>
        </authorList>
    </citation>
    <scope>NUCLEOTIDE SEQUENCE [LARGE SCALE GENOMIC DNA]</scope>
    <source>
        <strain evidence="3">MUT 4182</strain>
    </source>
</reference>
<evidence type="ECO:0000256" key="1">
    <source>
        <dbReference type="SAM" id="MobiDB-lite"/>
    </source>
</evidence>
<dbReference type="Gene3D" id="1.20.5.340">
    <property type="match status" value="1"/>
</dbReference>
<feature type="compositionally biased region" description="Acidic residues" evidence="1">
    <location>
        <begin position="324"/>
        <end position="336"/>
    </location>
</feature>
<dbReference type="HOGENOM" id="CLU_435598_0_0_1"/>
<feature type="region of interest" description="Disordered" evidence="1">
    <location>
        <begin position="597"/>
        <end position="628"/>
    </location>
</feature>
<gene>
    <name evidence="2" type="ORF">M407DRAFT_31157</name>
</gene>
<dbReference type="AlphaFoldDB" id="A0A0C3KCK3"/>
<feature type="compositionally biased region" description="Polar residues" evidence="1">
    <location>
        <begin position="71"/>
        <end position="104"/>
    </location>
</feature>
<feature type="region of interest" description="Disordered" evidence="1">
    <location>
        <begin position="1"/>
        <end position="104"/>
    </location>
</feature>
<dbReference type="EMBL" id="KN823235">
    <property type="protein sequence ID" value="KIO19203.1"/>
    <property type="molecule type" value="Genomic_DNA"/>
</dbReference>
<proteinExistence type="predicted"/>
<sequence length="628" mass="68149">MPPKSPRKTSATTRSSPRTPATAIDEGVAAPEPTQPATETPLEPLPDSQSSTTTVSETTNTIPSPLRAPSPTHQGPATAPVTSVSTDLSTPTRTRQRQLSARTQSTQLQAEVAVLSSGQASVEEAINQNALRCAKHRLEDQATNNAQFRNLSNSLEQIRTELASIRSDVQAIQGTITEHGTRLLQHQDSIDTVKTDLDDANDRITYHDRDIEGLLRQSTGCTEEIDRVENYLTERMDGNRTDTQDCLASVSNLKMDFKSEQRARRAVQERLEGIASRLETIEQDILPAALDASSSPSTKNPLSRINKGKGKQRASSPTESSSESSDEDAFESWDSDPQERADPADWSDTMPPPRNGEPSSSTTHKRPLEITPEKQTEPVKRARGPVPPPSVPSTSAAVVSNPTRPVLAGPLTANTGPSSVALFSIPNPLSSEELASLPPLPYLPSAAVRSAQQTTQVTTQQAPKVDPFLHAEPDLKPSDALERNICAIIMKNLDGHDFFSPIDKVFNYTAFRKINIFLLSKDCPALNPEPAGNGLLSTTETQFVFRSSSDVQSVLAAWRVRPAELRNLRMYEDRLLGSHVQHNAPGPSTLQSILALDTPSSSRGRGNPRGSYRTSRGFGGGRGRGGWY</sequence>
<feature type="region of interest" description="Disordered" evidence="1">
    <location>
        <begin position="289"/>
        <end position="401"/>
    </location>
</feature>
<evidence type="ECO:0000313" key="2">
    <source>
        <dbReference type="EMBL" id="KIO19203.1"/>
    </source>
</evidence>
<reference evidence="2 3" key="1">
    <citation type="submission" date="2014-04" db="EMBL/GenBank/DDBJ databases">
        <authorList>
            <consortium name="DOE Joint Genome Institute"/>
            <person name="Kuo A."/>
            <person name="Girlanda M."/>
            <person name="Perotto S."/>
            <person name="Kohler A."/>
            <person name="Nagy L.G."/>
            <person name="Floudas D."/>
            <person name="Copeland A."/>
            <person name="Barry K.W."/>
            <person name="Cichocki N."/>
            <person name="Veneault-Fourrey C."/>
            <person name="LaButti K."/>
            <person name="Lindquist E.A."/>
            <person name="Lipzen A."/>
            <person name="Lundell T."/>
            <person name="Morin E."/>
            <person name="Murat C."/>
            <person name="Sun H."/>
            <person name="Tunlid A."/>
            <person name="Henrissat B."/>
            <person name="Grigoriev I.V."/>
            <person name="Hibbett D.S."/>
            <person name="Martin F."/>
            <person name="Nordberg H.P."/>
            <person name="Cantor M.N."/>
            <person name="Hua S.X."/>
        </authorList>
    </citation>
    <scope>NUCLEOTIDE SEQUENCE [LARGE SCALE GENOMIC DNA]</scope>
    <source>
        <strain evidence="2 3">MUT 4182</strain>
    </source>
</reference>
<feature type="compositionally biased region" description="Low complexity" evidence="1">
    <location>
        <begin position="392"/>
        <end position="401"/>
    </location>
</feature>
<accession>A0A0C3KCK3</accession>
<organism evidence="2 3">
    <name type="scientific">Tulasnella calospora MUT 4182</name>
    <dbReference type="NCBI Taxonomy" id="1051891"/>
    <lineage>
        <taxon>Eukaryota</taxon>
        <taxon>Fungi</taxon>
        <taxon>Dikarya</taxon>
        <taxon>Basidiomycota</taxon>
        <taxon>Agaricomycotina</taxon>
        <taxon>Agaricomycetes</taxon>
        <taxon>Cantharellales</taxon>
        <taxon>Tulasnellaceae</taxon>
        <taxon>Tulasnella</taxon>
    </lineage>
</organism>
<keyword evidence="3" id="KW-1185">Reference proteome</keyword>
<feature type="compositionally biased region" description="Gly residues" evidence="1">
    <location>
        <begin position="617"/>
        <end position="628"/>
    </location>
</feature>
<feature type="compositionally biased region" description="Low complexity" evidence="1">
    <location>
        <begin position="8"/>
        <end position="64"/>
    </location>
</feature>
<protein>
    <submittedName>
        <fullName evidence="2">Uncharacterized protein</fullName>
    </submittedName>
</protein>
<feature type="compositionally biased region" description="Low complexity" evidence="1">
    <location>
        <begin position="600"/>
        <end position="616"/>
    </location>
</feature>
<evidence type="ECO:0000313" key="3">
    <source>
        <dbReference type="Proteomes" id="UP000054248"/>
    </source>
</evidence>